<name>A0ABT5I8Y5_VOGIN</name>
<evidence type="ECO:0000313" key="2">
    <source>
        <dbReference type="Proteomes" id="UP001221566"/>
    </source>
</evidence>
<accession>A0ABT5I8Y5</accession>
<comment type="caution">
    <text evidence="1">The sequence shown here is derived from an EMBL/GenBank/DDBJ whole genome shotgun (WGS) entry which is preliminary data.</text>
</comment>
<reference evidence="1 2" key="1">
    <citation type="submission" date="2023-01" db="EMBL/GenBank/DDBJ databases">
        <title>Novel species of the genus Vogesella isolated from rivers.</title>
        <authorList>
            <person name="Lu H."/>
        </authorList>
    </citation>
    <scope>NUCLEOTIDE SEQUENCE [LARGE SCALE GENOMIC DNA]</scope>
    <source>
        <strain evidence="1 2">SH7W</strain>
    </source>
</reference>
<dbReference type="EMBL" id="JAQQKY010000025">
    <property type="protein sequence ID" value="MDC7692647.1"/>
    <property type="molecule type" value="Genomic_DNA"/>
</dbReference>
<dbReference type="RefSeq" id="WP_272804206.1">
    <property type="nucleotide sequence ID" value="NZ_JAQQKY010000025.1"/>
</dbReference>
<dbReference type="Proteomes" id="UP001221566">
    <property type="component" value="Unassembled WGS sequence"/>
</dbReference>
<sequence length="181" mass="20559">MSREAGAIHFSVPVESDDRRFFVPDVSNHRQGDQVYFQRLADSLTGGIAPSKFFHFLLNVNLANFSIRQIPDTTAKHRLKYEALLRSNPYRAFLVACAEGEEETLGFIEDLRSTRFSAQGYECFKTWLGTQNKLLQNAAVETKTKFTQEMQGEGFSADRKSGRRGLSMADIDGFLQKHRVN</sequence>
<protein>
    <submittedName>
        <fullName evidence="1">Uncharacterized protein</fullName>
    </submittedName>
</protein>
<evidence type="ECO:0000313" key="1">
    <source>
        <dbReference type="EMBL" id="MDC7692647.1"/>
    </source>
</evidence>
<proteinExistence type="predicted"/>
<gene>
    <name evidence="1" type="ORF">PQU93_17980</name>
</gene>
<keyword evidence="2" id="KW-1185">Reference proteome</keyword>
<organism evidence="1 2">
    <name type="scientific">Vogesella indigofera</name>
    <name type="common">Pseudomonas indigofera</name>
    <dbReference type="NCBI Taxonomy" id="45465"/>
    <lineage>
        <taxon>Bacteria</taxon>
        <taxon>Pseudomonadati</taxon>
        <taxon>Pseudomonadota</taxon>
        <taxon>Betaproteobacteria</taxon>
        <taxon>Neisseriales</taxon>
        <taxon>Chromobacteriaceae</taxon>
        <taxon>Vogesella</taxon>
    </lineage>
</organism>